<dbReference type="InterPro" id="IPR044788">
    <property type="entry name" value="X8_dom_prot"/>
</dbReference>
<keyword evidence="1" id="KW-0732">Signal</keyword>
<dbReference type="EMBL" id="AMZH03003980">
    <property type="protein sequence ID" value="RRT70537.1"/>
    <property type="molecule type" value="Genomic_DNA"/>
</dbReference>
<dbReference type="InterPro" id="IPR012946">
    <property type="entry name" value="X8"/>
</dbReference>
<accession>A0A427A2Q0</accession>
<comment type="caution">
    <text evidence="4">The sequence shown here is derived from an EMBL/GenBank/DDBJ whole genome shotgun (WGS) entry which is preliminary data.</text>
</comment>
<keyword evidence="2" id="KW-1133">Transmembrane helix</keyword>
<evidence type="ECO:0000313" key="4">
    <source>
        <dbReference type="EMBL" id="RRT70537.1"/>
    </source>
</evidence>
<evidence type="ECO:0000313" key="5">
    <source>
        <dbReference type="Proteomes" id="UP000287651"/>
    </source>
</evidence>
<evidence type="ECO:0000259" key="3">
    <source>
        <dbReference type="SMART" id="SM00768"/>
    </source>
</evidence>
<reference evidence="4 5" key="1">
    <citation type="journal article" date="2014" name="Agronomy (Basel)">
        <title>A Draft Genome Sequence for Ensete ventricosum, the Drought-Tolerant Tree Against Hunger.</title>
        <authorList>
            <person name="Harrison J."/>
            <person name="Moore K.A."/>
            <person name="Paszkiewicz K."/>
            <person name="Jones T."/>
            <person name="Grant M."/>
            <person name="Ambacheew D."/>
            <person name="Muzemil S."/>
            <person name="Studholme D.J."/>
        </authorList>
    </citation>
    <scope>NUCLEOTIDE SEQUENCE [LARGE SCALE GENOMIC DNA]</scope>
</reference>
<evidence type="ECO:0000256" key="2">
    <source>
        <dbReference type="SAM" id="Phobius"/>
    </source>
</evidence>
<keyword evidence="2" id="KW-0812">Transmembrane</keyword>
<dbReference type="PANTHER" id="PTHR31044">
    <property type="entry name" value="BETA-1,3 GLUCANASE"/>
    <property type="match status" value="1"/>
</dbReference>
<organism evidence="4 5">
    <name type="scientific">Ensete ventricosum</name>
    <name type="common">Abyssinian banana</name>
    <name type="synonym">Musa ensete</name>
    <dbReference type="NCBI Taxonomy" id="4639"/>
    <lineage>
        <taxon>Eukaryota</taxon>
        <taxon>Viridiplantae</taxon>
        <taxon>Streptophyta</taxon>
        <taxon>Embryophyta</taxon>
        <taxon>Tracheophyta</taxon>
        <taxon>Spermatophyta</taxon>
        <taxon>Magnoliopsida</taxon>
        <taxon>Liliopsida</taxon>
        <taxon>Zingiberales</taxon>
        <taxon>Musaceae</taxon>
        <taxon>Ensete</taxon>
    </lineage>
</organism>
<sequence>MGHRTKEGGGALRVGRHEGTGVERALFLRWAEAGWCVCKPELGNTALQKTLDYACGAGADCTPILQTGACYIPNTVKDHCSNSTPATSTTPGTYTPTTGGLSGLGPTSSISTDIGNGGFLPKAGMGSLLLLLLIAICSGMALLG</sequence>
<dbReference type="AlphaFoldDB" id="A0A427A2Q0"/>
<gene>
    <name evidence="4" type="ORF">B296_00013194</name>
</gene>
<name>A0A427A2Q0_ENSVE</name>
<feature type="transmembrane region" description="Helical" evidence="2">
    <location>
        <begin position="123"/>
        <end position="143"/>
    </location>
</feature>
<dbReference type="SMART" id="SM00768">
    <property type="entry name" value="X8"/>
    <property type="match status" value="1"/>
</dbReference>
<protein>
    <recommendedName>
        <fullName evidence="3">X8 domain-containing protein</fullName>
    </recommendedName>
</protein>
<keyword evidence="2" id="KW-0472">Membrane</keyword>
<proteinExistence type="predicted"/>
<feature type="domain" description="X8" evidence="3">
    <location>
        <begin position="34"/>
        <end position="96"/>
    </location>
</feature>
<dbReference type="GO" id="GO:0009506">
    <property type="term" value="C:plasmodesma"/>
    <property type="evidence" value="ECO:0007669"/>
    <property type="project" value="UniProtKB-ARBA"/>
</dbReference>
<dbReference type="Pfam" id="PF07983">
    <property type="entry name" value="X8"/>
    <property type="match status" value="1"/>
</dbReference>
<dbReference type="Proteomes" id="UP000287651">
    <property type="component" value="Unassembled WGS sequence"/>
</dbReference>
<dbReference type="PANTHER" id="PTHR31044:SF25">
    <property type="entry name" value="PLASMODESMATA CALLOSE-BINDING PROTEIN 3"/>
    <property type="match status" value="1"/>
</dbReference>
<evidence type="ECO:0000256" key="1">
    <source>
        <dbReference type="ARBA" id="ARBA00022729"/>
    </source>
</evidence>